<name>A0A3Q9ICN6_9BACL</name>
<dbReference type="Pfam" id="PF02559">
    <property type="entry name" value="CarD_TRCF_RID"/>
    <property type="match status" value="1"/>
</dbReference>
<dbReference type="RefSeq" id="WP_127003854.1">
    <property type="nucleotide sequence ID" value="NZ_CP034346.1"/>
</dbReference>
<dbReference type="InterPro" id="IPR052531">
    <property type="entry name" value="CarD-like_regulator"/>
</dbReference>
<protein>
    <submittedName>
        <fullName evidence="3">CarD family transcriptional regulator</fullName>
    </submittedName>
</protein>
<dbReference type="SUPFAM" id="SSF141259">
    <property type="entry name" value="CarD-like"/>
    <property type="match status" value="1"/>
</dbReference>
<dbReference type="KEGG" id="plut:EI981_27880"/>
<dbReference type="Gene3D" id="1.20.58.1290">
    <property type="entry name" value="CarD-like, C-terminal domain"/>
    <property type="match status" value="1"/>
</dbReference>
<gene>
    <name evidence="3" type="ORF">EI981_27880</name>
</gene>
<dbReference type="Gene3D" id="2.40.10.170">
    <property type="match status" value="1"/>
</dbReference>
<keyword evidence="1" id="KW-0175">Coiled coil</keyword>
<evidence type="ECO:0000313" key="3">
    <source>
        <dbReference type="EMBL" id="AZS17878.1"/>
    </source>
</evidence>
<dbReference type="PANTHER" id="PTHR38447:SF1">
    <property type="entry name" value="RNA POLYMERASE-BINDING TRANSCRIPTION FACTOR CARD"/>
    <property type="match status" value="1"/>
</dbReference>
<reference evidence="4" key="1">
    <citation type="submission" date="2018-12" db="EMBL/GenBank/DDBJ databases">
        <title>Complete genome sequence of Paenibacillus sp. MBLB1234.</title>
        <authorList>
            <person name="Nam Y.-D."/>
            <person name="Kang J."/>
            <person name="Chung W.-H."/>
            <person name="Park Y.S."/>
        </authorList>
    </citation>
    <scope>NUCLEOTIDE SEQUENCE [LARGE SCALE GENOMIC DNA]</scope>
    <source>
        <strain evidence="4">MBLB1234</strain>
    </source>
</reference>
<dbReference type="AlphaFoldDB" id="A0A3Q9ICN6"/>
<dbReference type="InterPro" id="IPR048792">
    <property type="entry name" value="CarD_C"/>
</dbReference>
<dbReference type="InterPro" id="IPR042215">
    <property type="entry name" value="CarD-like_C"/>
</dbReference>
<evidence type="ECO:0000259" key="2">
    <source>
        <dbReference type="SMART" id="SM01058"/>
    </source>
</evidence>
<keyword evidence="4" id="KW-1185">Reference proteome</keyword>
<accession>A0A3Q9ICN6</accession>
<dbReference type="InterPro" id="IPR003711">
    <property type="entry name" value="CarD-like/TRCF_RID"/>
</dbReference>
<proteinExistence type="predicted"/>
<dbReference type="PANTHER" id="PTHR38447">
    <property type="entry name" value="TRANSCRIPTION FACTOR YDEB-RELATED"/>
    <property type="match status" value="1"/>
</dbReference>
<feature type="coiled-coil region" evidence="1">
    <location>
        <begin position="100"/>
        <end position="127"/>
    </location>
</feature>
<dbReference type="SMART" id="SM01058">
    <property type="entry name" value="CarD_TRCF"/>
    <property type="match status" value="1"/>
</dbReference>
<dbReference type="Pfam" id="PF21095">
    <property type="entry name" value="CarD_C"/>
    <property type="match status" value="1"/>
</dbReference>
<dbReference type="EMBL" id="CP034346">
    <property type="protein sequence ID" value="AZS17878.1"/>
    <property type="molecule type" value="Genomic_DNA"/>
</dbReference>
<dbReference type="InterPro" id="IPR036101">
    <property type="entry name" value="CarD-like/TRCF_RID_sf"/>
</dbReference>
<evidence type="ECO:0000256" key="1">
    <source>
        <dbReference type="SAM" id="Coils"/>
    </source>
</evidence>
<dbReference type="OrthoDB" id="9786074at2"/>
<evidence type="ECO:0000313" key="4">
    <source>
        <dbReference type="Proteomes" id="UP000270678"/>
    </source>
</evidence>
<sequence length="166" mass="18982">MFKVGHLVIYSVHGICRIDNISEKEIAGKLKLYYDLHPLSDDKLKISTPVDNHNLLMRNLIGREEATEVIQSFRSPGTEWIERNTERNHTYSKVIRSGNREEIAKIINTLMRQKQKAERNNKKLSNQDQTMLTSTRNILFKEIAIALGTTYEAVLDKVSGLIAQSA</sequence>
<dbReference type="Proteomes" id="UP000270678">
    <property type="component" value="Chromosome"/>
</dbReference>
<organism evidence="3 4">
    <name type="scientific">Paenibacillus lutimineralis</name>
    <dbReference type="NCBI Taxonomy" id="2707005"/>
    <lineage>
        <taxon>Bacteria</taxon>
        <taxon>Bacillati</taxon>
        <taxon>Bacillota</taxon>
        <taxon>Bacilli</taxon>
        <taxon>Bacillales</taxon>
        <taxon>Paenibacillaceae</taxon>
        <taxon>Paenibacillus</taxon>
    </lineage>
</organism>
<dbReference type="GO" id="GO:0009303">
    <property type="term" value="P:rRNA transcription"/>
    <property type="evidence" value="ECO:0007669"/>
    <property type="project" value="TreeGrafter"/>
</dbReference>
<feature type="domain" description="CarD-like/TRCF RNAP-interacting" evidence="2">
    <location>
        <begin position="1"/>
        <end position="111"/>
    </location>
</feature>